<comment type="caution">
    <text evidence="1">The sequence shown here is derived from an EMBL/GenBank/DDBJ whole genome shotgun (WGS) entry which is preliminary data.</text>
</comment>
<dbReference type="Proteomes" id="UP000287996">
    <property type="component" value="Unassembled WGS sequence"/>
</dbReference>
<protein>
    <recommendedName>
        <fullName evidence="3">DUF3293 domain-containing protein</fullName>
    </recommendedName>
</protein>
<keyword evidence="2" id="KW-1185">Reference proteome</keyword>
<evidence type="ECO:0000313" key="1">
    <source>
        <dbReference type="EMBL" id="RUO79984.1"/>
    </source>
</evidence>
<dbReference type="Pfam" id="PF11697">
    <property type="entry name" value="DUF3293"/>
    <property type="match status" value="1"/>
</dbReference>
<dbReference type="EMBL" id="PIQH01000007">
    <property type="protein sequence ID" value="RUO79984.1"/>
    <property type="molecule type" value="Genomic_DNA"/>
</dbReference>
<dbReference type="InterPro" id="IPR021710">
    <property type="entry name" value="DUF3293"/>
</dbReference>
<dbReference type="OrthoDB" id="6400497at2"/>
<proteinExistence type="predicted"/>
<evidence type="ECO:0000313" key="2">
    <source>
        <dbReference type="Proteomes" id="UP000287996"/>
    </source>
</evidence>
<gene>
    <name evidence="1" type="ORF">CWI84_08465</name>
</gene>
<evidence type="ECO:0008006" key="3">
    <source>
        <dbReference type="Google" id="ProtNLM"/>
    </source>
</evidence>
<dbReference type="RefSeq" id="WP_126842160.1">
    <property type="nucleotide sequence ID" value="NZ_PIQH01000007.1"/>
</dbReference>
<name>A0A432ZQ05_9GAMM</name>
<organism evidence="1 2">
    <name type="scientific">Idiomarina tyrosinivorans</name>
    <dbReference type="NCBI Taxonomy" id="1445662"/>
    <lineage>
        <taxon>Bacteria</taxon>
        <taxon>Pseudomonadati</taxon>
        <taxon>Pseudomonadota</taxon>
        <taxon>Gammaproteobacteria</taxon>
        <taxon>Alteromonadales</taxon>
        <taxon>Idiomarinaceae</taxon>
        <taxon>Idiomarina</taxon>
    </lineage>
</organism>
<reference evidence="1 2" key="1">
    <citation type="journal article" date="2011" name="Front. Microbiol.">
        <title>Genomic signatures of strain selection and enhancement in Bacillus atrophaeus var. globigii, a historical biowarfare simulant.</title>
        <authorList>
            <person name="Gibbons H.S."/>
            <person name="Broomall S.M."/>
            <person name="McNew L.A."/>
            <person name="Daligault H."/>
            <person name="Chapman C."/>
            <person name="Bruce D."/>
            <person name="Karavis M."/>
            <person name="Krepps M."/>
            <person name="McGregor P.A."/>
            <person name="Hong C."/>
            <person name="Park K.H."/>
            <person name="Akmal A."/>
            <person name="Feldman A."/>
            <person name="Lin J.S."/>
            <person name="Chang W.E."/>
            <person name="Higgs B.W."/>
            <person name="Demirev P."/>
            <person name="Lindquist J."/>
            <person name="Liem A."/>
            <person name="Fochler E."/>
            <person name="Read T.D."/>
            <person name="Tapia R."/>
            <person name="Johnson S."/>
            <person name="Bishop-Lilly K.A."/>
            <person name="Detter C."/>
            <person name="Han C."/>
            <person name="Sozhamannan S."/>
            <person name="Rosenzweig C.N."/>
            <person name="Skowronski E.W."/>
        </authorList>
    </citation>
    <scope>NUCLEOTIDE SEQUENCE [LARGE SCALE GENOMIC DNA]</scope>
    <source>
        <strain evidence="1 2">CC-PW-9</strain>
    </source>
</reference>
<dbReference type="AlphaFoldDB" id="A0A432ZQ05"/>
<accession>A0A432ZQ05</accession>
<sequence length="152" mass="17071">MTQSSNIRWLNKHTARVSDQLLEAYCQTYYQLSIAGQTIELQVGKPCADLERLFGHAFGAVITAVNPLSQALSDDENERRQQQLQQALTAYAQCWPAAAVDPQQQWPTEQGFFVLDIKADELLGLAQLYQQHAVVAWQSGEPAQLWVLSQPE</sequence>